<dbReference type="PROSITE" id="PS51842">
    <property type="entry name" value="IF_ROD_2"/>
    <property type="match status" value="1"/>
</dbReference>
<keyword evidence="2" id="KW-0403">Intermediate filament</keyword>
<keyword evidence="1" id="KW-0416">Keratin</keyword>
<feature type="coiled-coil region" evidence="4">
    <location>
        <begin position="351"/>
        <end position="406"/>
    </location>
</feature>
<dbReference type="eggNOG" id="ENOG502SH7Y">
    <property type="taxonomic scope" value="Eukaryota"/>
</dbReference>
<dbReference type="FunFam" id="1.20.5.1160:FF:000002">
    <property type="entry name" value="Type I keratin 10"/>
    <property type="match status" value="1"/>
</dbReference>
<evidence type="ECO:0000313" key="7">
    <source>
        <dbReference type="Proteomes" id="UP000007648"/>
    </source>
</evidence>
<proteinExistence type="predicted"/>
<feature type="coiled-coil region" evidence="4">
    <location>
        <begin position="206"/>
        <end position="244"/>
    </location>
</feature>
<evidence type="ECO:0000256" key="2">
    <source>
        <dbReference type="ARBA" id="ARBA00022754"/>
    </source>
</evidence>
<dbReference type="GO" id="GO:0045109">
    <property type="term" value="P:intermediate filament organization"/>
    <property type="evidence" value="ECO:0007669"/>
    <property type="project" value="TreeGrafter"/>
</dbReference>
<keyword evidence="3 4" id="KW-0175">Coiled coil</keyword>
<sequence length="510" mass="58267">NEPEAAIDTMASNCGPPKCSSLVPFKSHSRLPISRAFSACSSCQLRRHQISQCQAKACLPNACHPVPYRSPIYLLNNFSVFSCRSSCGEGNFDSNEKETLHMLNQRLANYLEKVRDLEQENTSLECKIRELHEKQTPIVCPDYLSYFKIIEELQQKILCTKAENSRLVSQIDNTKVTADDYRAKYEIEVSQRQLVETDINSLHQILNKLTLCKADLEGRVESLKEELLDLKHNHEKEVNSLQCQLGDRLNIEVNAAPSVDLNEALQKMRCKYESLVETNRRDVEEWFNIQLQELSQQVISSSEQQQCFQKEICDLRRTISALEIELQAQHSLRASQEGILTETEGRYSIQLAQFQCLIENVESQLAEIRCMLDRQNQEYQVLLDVKSKLECEIARYRHLLENTECRLPCNPCAMECKPSPCMPCKSQTLECMTPVDISCKPCNPCVSSVCNARAKPCSFYSTLPGILARIYTLTQEFQDGKVISSREYVQPCFIPRFRAQFANGDKEGIS</sequence>
<organism evidence="6 7">
    <name type="scientific">Sarcophilus harrisii</name>
    <name type="common">Tasmanian devil</name>
    <name type="synonym">Sarcophilus laniarius</name>
    <dbReference type="NCBI Taxonomy" id="9305"/>
    <lineage>
        <taxon>Eukaryota</taxon>
        <taxon>Metazoa</taxon>
        <taxon>Chordata</taxon>
        <taxon>Craniata</taxon>
        <taxon>Vertebrata</taxon>
        <taxon>Euteleostomi</taxon>
        <taxon>Mammalia</taxon>
        <taxon>Metatheria</taxon>
        <taxon>Dasyuromorphia</taxon>
        <taxon>Dasyuridae</taxon>
        <taxon>Sarcophilus</taxon>
    </lineage>
</organism>
<dbReference type="InParanoid" id="G3VTK2"/>
<dbReference type="InterPro" id="IPR039008">
    <property type="entry name" value="IF_rod_dom"/>
</dbReference>
<dbReference type="SMART" id="SM01391">
    <property type="entry name" value="Filament"/>
    <property type="match status" value="1"/>
</dbReference>
<evidence type="ECO:0000259" key="5">
    <source>
        <dbReference type="PROSITE" id="PS51842"/>
    </source>
</evidence>
<dbReference type="PRINTS" id="PR01248">
    <property type="entry name" value="TYPE1KERATIN"/>
</dbReference>
<accession>G3VTK2</accession>
<dbReference type="Proteomes" id="UP000007648">
    <property type="component" value="Unassembled WGS sequence"/>
</dbReference>
<dbReference type="FunCoup" id="G3VTK2">
    <property type="interactions" value="132"/>
</dbReference>
<dbReference type="FunFam" id="1.20.5.500:FF:000001">
    <property type="entry name" value="Type II keratin 23"/>
    <property type="match status" value="1"/>
</dbReference>
<dbReference type="SUPFAM" id="SSF64593">
    <property type="entry name" value="Intermediate filament protein, coiled coil region"/>
    <property type="match status" value="2"/>
</dbReference>
<name>G3VTK2_SARHA</name>
<dbReference type="Pfam" id="PF00038">
    <property type="entry name" value="Filament"/>
    <property type="match status" value="1"/>
</dbReference>
<feature type="coiled-coil region" evidence="4">
    <location>
        <begin position="100"/>
        <end position="170"/>
    </location>
</feature>
<keyword evidence="7" id="KW-1185">Reference proteome</keyword>
<reference evidence="6" key="2">
    <citation type="submission" date="2025-08" db="UniProtKB">
        <authorList>
            <consortium name="Ensembl"/>
        </authorList>
    </citation>
    <scope>IDENTIFICATION</scope>
</reference>
<dbReference type="GO" id="GO:0005882">
    <property type="term" value="C:intermediate filament"/>
    <property type="evidence" value="ECO:0007669"/>
    <property type="project" value="UniProtKB-KW"/>
</dbReference>
<dbReference type="FunFam" id="1.20.5.170:FF:000002">
    <property type="entry name" value="Type I keratin KA11"/>
    <property type="match status" value="1"/>
</dbReference>
<dbReference type="PANTHER" id="PTHR23239">
    <property type="entry name" value="INTERMEDIATE FILAMENT"/>
    <property type="match status" value="1"/>
</dbReference>
<dbReference type="PANTHER" id="PTHR23239:SF106">
    <property type="entry name" value="KERATIN, TYPE I CYTOSKELETAL 39"/>
    <property type="match status" value="1"/>
</dbReference>
<reference evidence="6 7" key="1">
    <citation type="journal article" date="2011" name="Proc. Natl. Acad. Sci. U.S.A.">
        <title>Genetic diversity and population structure of the endangered marsupial Sarcophilus harrisii (Tasmanian devil).</title>
        <authorList>
            <person name="Miller W."/>
            <person name="Hayes V.M."/>
            <person name="Ratan A."/>
            <person name="Petersen D.C."/>
            <person name="Wittekindt N.E."/>
            <person name="Miller J."/>
            <person name="Walenz B."/>
            <person name="Knight J."/>
            <person name="Qi J."/>
            <person name="Zhao F."/>
            <person name="Wang Q."/>
            <person name="Bedoya-Reina O.C."/>
            <person name="Katiyar N."/>
            <person name="Tomsho L.P."/>
            <person name="Kasson L.M."/>
            <person name="Hardie R.A."/>
            <person name="Woodbridge P."/>
            <person name="Tindall E.A."/>
            <person name="Bertelsen M.F."/>
            <person name="Dixon D."/>
            <person name="Pyecroft S."/>
            <person name="Helgen K.M."/>
            <person name="Lesk A.M."/>
            <person name="Pringle T.H."/>
            <person name="Patterson N."/>
            <person name="Zhang Y."/>
            <person name="Kreiss A."/>
            <person name="Woods G.M."/>
            <person name="Jones M.E."/>
            <person name="Schuster S.C."/>
        </authorList>
    </citation>
    <scope>NUCLEOTIDE SEQUENCE [LARGE SCALE GENOMIC DNA]</scope>
</reference>
<dbReference type="AlphaFoldDB" id="G3VTK2"/>
<feature type="domain" description="IF rod" evidence="5">
    <location>
        <begin position="96"/>
        <end position="407"/>
    </location>
</feature>
<dbReference type="Gene3D" id="1.20.5.1160">
    <property type="entry name" value="Vasodilator-stimulated phosphoprotein"/>
    <property type="match status" value="1"/>
</dbReference>
<evidence type="ECO:0000256" key="1">
    <source>
        <dbReference type="ARBA" id="ARBA00022744"/>
    </source>
</evidence>
<gene>
    <name evidence="6" type="primary">LOC105750383</name>
</gene>
<dbReference type="GeneTree" id="ENSGT00940000161311"/>
<evidence type="ECO:0000313" key="6">
    <source>
        <dbReference type="Ensembl" id="ENSSHAP00000006507.1"/>
    </source>
</evidence>
<dbReference type="STRING" id="9305.ENSSHAP00000006507"/>
<dbReference type="GO" id="GO:0005198">
    <property type="term" value="F:structural molecule activity"/>
    <property type="evidence" value="ECO:0007669"/>
    <property type="project" value="InterPro"/>
</dbReference>
<dbReference type="HOGENOM" id="CLU_012560_8_0_1"/>
<reference evidence="6" key="3">
    <citation type="submission" date="2025-09" db="UniProtKB">
        <authorList>
            <consortium name="Ensembl"/>
        </authorList>
    </citation>
    <scope>IDENTIFICATION</scope>
</reference>
<dbReference type="InterPro" id="IPR002957">
    <property type="entry name" value="Keratin_I"/>
</dbReference>
<dbReference type="Ensembl" id="ENSSHAT00000006563.2">
    <property type="protein sequence ID" value="ENSSHAP00000006507.1"/>
    <property type="gene ID" value="ENSSHAG00000005663.2"/>
</dbReference>
<dbReference type="OMA" id="PCATKCE"/>
<dbReference type="Gene3D" id="1.20.5.500">
    <property type="entry name" value="Single helix bin"/>
    <property type="match status" value="1"/>
</dbReference>
<dbReference type="GO" id="GO:0030855">
    <property type="term" value="P:epithelial cell differentiation"/>
    <property type="evidence" value="ECO:0007669"/>
    <property type="project" value="TreeGrafter"/>
</dbReference>
<evidence type="ECO:0000256" key="3">
    <source>
        <dbReference type="ARBA" id="ARBA00023054"/>
    </source>
</evidence>
<protein>
    <recommendedName>
        <fullName evidence="5">IF rod domain-containing protein</fullName>
    </recommendedName>
</protein>
<evidence type="ECO:0000256" key="4">
    <source>
        <dbReference type="SAM" id="Coils"/>
    </source>
</evidence>
<dbReference type="Gene3D" id="1.20.5.170">
    <property type="match status" value="1"/>
</dbReference>